<feature type="region of interest" description="Disordered" evidence="1">
    <location>
        <begin position="1"/>
        <end position="99"/>
    </location>
</feature>
<evidence type="ECO:0000313" key="2">
    <source>
        <dbReference type="EMBL" id="MDT0632353.1"/>
    </source>
</evidence>
<organism evidence="2 3">
    <name type="scientific">Rubrivirga litoralis</name>
    <dbReference type="NCBI Taxonomy" id="3075598"/>
    <lineage>
        <taxon>Bacteria</taxon>
        <taxon>Pseudomonadati</taxon>
        <taxon>Rhodothermota</taxon>
        <taxon>Rhodothermia</taxon>
        <taxon>Rhodothermales</taxon>
        <taxon>Rubricoccaceae</taxon>
        <taxon>Rubrivirga</taxon>
    </lineage>
</organism>
<gene>
    <name evidence="2" type="ORF">RM540_11395</name>
</gene>
<dbReference type="EMBL" id="JAVRHT010000026">
    <property type="protein sequence ID" value="MDT0632353.1"/>
    <property type="molecule type" value="Genomic_DNA"/>
</dbReference>
<dbReference type="Proteomes" id="UP001267426">
    <property type="component" value="Unassembled WGS sequence"/>
</dbReference>
<evidence type="ECO:0008006" key="4">
    <source>
        <dbReference type="Google" id="ProtNLM"/>
    </source>
</evidence>
<proteinExistence type="predicted"/>
<sequence>MNLHRLFPGSRPAAASAAGPADKAERVRPAPPVGPSSAQGGSADRVELSDAARAQQAEASAHQAEVDAARRALHARPGLSDERLAELQQRVADGHYDRPEVVDATAARLAGDLRGEPLP</sequence>
<feature type="compositionally biased region" description="Low complexity" evidence="1">
    <location>
        <begin position="8"/>
        <end position="21"/>
    </location>
</feature>
<reference evidence="2 3" key="1">
    <citation type="submission" date="2023-09" db="EMBL/GenBank/DDBJ databases">
        <authorList>
            <person name="Rey-Velasco X."/>
        </authorList>
    </citation>
    <scope>NUCLEOTIDE SEQUENCE [LARGE SCALE GENOMIC DNA]</scope>
    <source>
        <strain evidence="2 3">F394</strain>
    </source>
</reference>
<evidence type="ECO:0000256" key="1">
    <source>
        <dbReference type="SAM" id="MobiDB-lite"/>
    </source>
</evidence>
<dbReference type="RefSeq" id="WP_311664165.1">
    <property type="nucleotide sequence ID" value="NZ_JAVRHT010000026.1"/>
</dbReference>
<feature type="compositionally biased region" description="Low complexity" evidence="1">
    <location>
        <begin position="51"/>
        <end position="63"/>
    </location>
</feature>
<keyword evidence="3" id="KW-1185">Reference proteome</keyword>
<evidence type="ECO:0000313" key="3">
    <source>
        <dbReference type="Proteomes" id="UP001267426"/>
    </source>
</evidence>
<comment type="caution">
    <text evidence="2">The sequence shown here is derived from an EMBL/GenBank/DDBJ whole genome shotgun (WGS) entry which is preliminary data.</text>
</comment>
<accession>A0ABU3BST6</accession>
<dbReference type="InterPro" id="IPR035890">
    <property type="entry name" value="Anti-sigma-28_factor_FlgM_sf"/>
</dbReference>
<name>A0ABU3BST6_9BACT</name>
<dbReference type="SUPFAM" id="SSF101498">
    <property type="entry name" value="Anti-sigma factor FlgM"/>
    <property type="match status" value="1"/>
</dbReference>
<protein>
    <recommendedName>
        <fullName evidence="4">Negative regulator of flagellin synthesis</fullName>
    </recommendedName>
</protein>